<keyword evidence="3" id="KW-1185">Reference proteome</keyword>
<dbReference type="EMBL" id="FNIJ01000022">
    <property type="protein sequence ID" value="SDP09805.1"/>
    <property type="molecule type" value="Genomic_DNA"/>
</dbReference>
<dbReference type="Proteomes" id="UP000242957">
    <property type="component" value="Unassembled WGS sequence"/>
</dbReference>
<name>A0A1H0PYL2_9PSED</name>
<protein>
    <submittedName>
        <fullName evidence="2">Uncharacterized protein</fullName>
    </submittedName>
</protein>
<sequence length="122" mass="13837">MQKSTEAAQRGSGNGSHSWQLRGTRYAIQRSREEAPDPGRILDIPCADSFSVIVQFQDFAAHRLWRGKRLAFKGGHARESLSIAYLGDEVRCQLLRPHLRRDPFGLPRPHADRPHHHEHLGG</sequence>
<evidence type="ECO:0000313" key="3">
    <source>
        <dbReference type="Proteomes" id="UP000242957"/>
    </source>
</evidence>
<proteinExistence type="predicted"/>
<evidence type="ECO:0000313" key="2">
    <source>
        <dbReference type="EMBL" id="SDP09805.1"/>
    </source>
</evidence>
<accession>A0A1H0PYL2</accession>
<reference evidence="3" key="1">
    <citation type="submission" date="2016-10" db="EMBL/GenBank/DDBJ databases">
        <authorList>
            <person name="Varghese N."/>
            <person name="Submissions S."/>
        </authorList>
    </citation>
    <scope>NUCLEOTIDE SEQUENCE [LARGE SCALE GENOMIC DNA]</scope>
    <source>
        <strain evidence="3">JCM 21621</strain>
    </source>
</reference>
<organism evidence="2 3">
    <name type="scientific">Pseudomonas jinjuensis</name>
    <dbReference type="NCBI Taxonomy" id="198616"/>
    <lineage>
        <taxon>Bacteria</taxon>
        <taxon>Pseudomonadati</taxon>
        <taxon>Pseudomonadota</taxon>
        <taxon>Gammaproteobacteria</taxon>
        <taxon>Pseudomonadales</taxon>
        <taxon>Pseudomonadaceae</taxon>
        <taxon>Pseudomonas</taxon>
    </lineage>
</organism>
<evidence type="ECO:0000256" key="1">
    <source>
        <dbReference type="SAM" id="MobiDB-lite"/>
    </source>
</evidence>
<dbReference type="AlphaFoldDB" id="A0A1H0PYL2"/>
<feature type="region of interest" description="Disordered" evidence="1">
    <location>
        <begin position="1"/>
        <end position="35"/>
    </location>
</feature>
<gene>
    <name evidence="2" type="ORF">SAMN05216193_12224</name>
</gene>
<dbReference type="STRING" id="198616.SAMN05216193_12224"/>